<gene>
    <name evidence="2" type="ORF">WNY59_09560</name>
</gene>
<evidence type="ECO:0008006" key="4">
    <source>
        <dbReference type="Google" id="ProtNLM"/>
    </source>
</evidence>
<protein>
    <recommendedName>
        <fullName evidence="4">HNH nuclease domain-containing protein</fullName>
    </recommendedName>
</protein>
<reference evidence="2 3" key="1">
    <citation type="submission" date="2024-03" db="EMBL/GenBank/DDBJ databases">
        <title>Community enrichment and isolation of bacterial strains for fucoidan degradation.</title>
        <authorList>
            <person name="Sichert A."/>
        </authorList>
    </citation>
    <scope>NUCLEOTIDE SEQUENCE [LARGE SCALE GENOMIC DNA]</scope>
    <source>
        <strain evidence="2 3">AS62</strain>
    </source>
</reference>
<feature type="compositionally biased region" description="Basic residues" evidence="1">
    <location>
        <begin position="214"/>
        <end position="224"/>
    </location>
</feature>
<dbReference type="Proteomes" id="UP001477870">
    <property type="component" value="Unassembled WGS sequence"/>
</dbReference>
<comment type="caution">
    <text evidence="2">The sequence shown here is derived from an EMBL/GenBank/DDBJ whole genome shotgun (WGS) entry which is preliminary data.</text>
</comment>
<keyword evidence="3" id="KW-1185">Reference proteome</keyword>
<dbReference type="RefSeq" id="WP_342848259.1">
    <property type="nucleotide sequence ID" value="NZ_JBBMQO010000005.1"/>
</dbReference>
<feature type="region of interest" description="Disordered" evidence="1">
    <location>
        <begin position="211"/>
        <end position="231"/>
    </location>
</feature>
<evidence type="ECO:0000313" key="2">
    <source>
        <dbReference type="EMBL" id="MEM5501835.1"/>
    </source>
</evidence>
<sequence>MIPAPPTFDGAFSEFFDCYVLPNLPAVERVREFDQRLRSYLSGPDPVHPIRNVRGQERGVVCKNSGGTRMLPTDNSPVWWIHAFLMTDDAFRENDSELFERLPCHMFKLPKGLSYLNATNYHAAHIVEAKNGKTNWESWTREEISRRVLVNIHPCNMVLIAKTDWQYWGGQSNVLKWARHQYQERYGSLMTSLISDAGGEALSNENPKDFHYTYPKRSHPRTSRRFNSPAAASRIPKNPYRINRPLIRKNLFQSGISLEISTEGCRYHVPHDLLLEWVESNTGALETRSWREKGLYSWPRPSRKMTAFLKKFEL</sequence>
<dbReference type="EMBL" id="JBBMQO010000005">
    <property type="protein sequence ID" value="MEM5501835.1"/>
    <property type="molecule type" value="Genomic_DNA"/>
</dbReference>
<accession>A0ABU9T6S6</accession>
<name>A0ABU9T6S6_9HYPH</name>
<proteinExistence type="predicted"/>
<evidence type="ECO:0000313" key="3">
    <source>
        <dbReference type="Proteomes" id="UP001477870"/>
    </source>
</evidence>
<organism evidence="2 3">
    <name type="scientific">Ahrensia kielensis</name>
    <dbReference type="NCBI Taxonomy" id="76980"/>
    <lineage>
        <taxon>Bacteria</taxon>
        <taxon>Pseudomonadati</taxon>
        <taxon>Pseudomonadota</taxon>
        <taxon>Alphaproteobacteria</taxon>
        <taxon>Hyphomicrobiales</taxon>
        <taxon>Ahrensiaceae</taxon>
        <taxon>Ahrensia</taxon>
    </lineage>
</organism>
<evidence type="ECO:0000256" key="1">
    <source>
        <dbReference type="SAM" id="MobiDB-lite"/>
    </source>
</evidence>